<evidence type="ECO:0000256" key="6">
    <source>
        <dbReference type="ARBA" id="ARBA00023136"/>
    </source>
</evidence>
<keyword evidence="10" id="KW-1185">Reference proteome</keyword>
<dbReference type="PROSITE" id="PS50928">
    <property type="entry name" value="ABC_TM1"/>
    <property type="match status" value="1"/>
</dbReference>
<evidence type="ECO:0000259" key="8">
    <source>
        <dbReference type="PROSITE" id="PS50928"/>
    </source>
</evidence>
<keyword evidence="2 7" id="KW-0813">Transport</keyword>
<feature type="transmembrane region" description="Helical" evidence="7">
    <location>
        <begin position="280"/>
        <end position="306"/>
    </location>
</feature>
<evidence type="ECO:0000256" key="7">
    <source>
        <dbReference type="RuleBase" id="RU363032"/>
    </source>
</evidence>
<feature type="transmembrane region" description="Helical" evidence="7">
    <location>
        <begin position="234"/>
        <end position="260"/>
    </location>
</feature>
<evidence type="ECO:0000256" key="4">
    <source>
        <dbReference type="ARBA" id="ARBA00022692"/>
    </source>
</evidence>
<dbReference type="EMBL" id="CP049056">
    <property type="protein sequence ID" value="QIE56747.1"/>
    <property type="molecule type" value="Genomic_DNA"/>
</dbReference>
<dbReference type="Proteomes" id="UP000503336">
    <property type="component" value="Chromosome"/>
</dbReference>
<dbReference type="InterPro" id="IPR035906">
    <property type="entry name" value="MetI-like_sf"/>
</dbReference>
<organism evidence="9 10">
    <name type="scientific">Pikeienuella piscinae</name>
    <dbReference type="NCBI Taxonomy" id="2748098"/>
    <lineage>
        <taxon>Bacteria</taxon>
        <taxon>Pseudomonadati</taxon>
        <taxon>Pseudomonadota</taxon>
        <taxon>Alphaproteobacteria</taxon>
        <taxon>Rhodobacterales</taxon>
        <taxon>Paracoccaceae</taxon>
        <taxon>Pikeienuella</taxon>
    </lineage>
</organism>
<accession>A0A7L5C1Q7</accession>
<dbReference type="GO" id="GO:0055085">
    <property type="term" value="P:transmembrane transport"/>
    <property type="evidence" value="ECO:0007669"/>
    <property type="project" value="InterPro"/>
</dbReference>
<dbReference type="GO" id="GO:0005886">
    <property type="term" value="C:plasma membrane"/>
    <property type="evidence" value="ECO:0007669"/>
    <property type="project" value="UniProtKB-SubCell"/>
</dbReference>
<keyword evidence="3" id="KW-1003">Cell membrane</keyword>
<feature type="transmembrane region" description="Helical" evidence="7">
    <location>
        <begin position="12"/>
        <end position="32"/>
    </location>
</feature>
<protein>
    <submittedName>
        <fullName evidence="9">ABC transporter permease</fullName>
    </submittedName>
</protein>
<feature type="transmembrane region" description="Helical" evidence="7">
    <location>
        <begin position="101"/>
        <end position="124"/>
    </location>
</feature>
<feature type="domain" description="ABC transmembrane type-1" evidence="8">
    <location>
        <begin position="97"/>
        <end position="299"/>
    </location>
</feature>
<comment type="similarity">
    <text evidence="7">Belongs to the binding-protein-dependent transport system permease family.</text>
</comment>
<dbReference type="PANTHER" id="PTHR43163">
    <property type="entry name" value="DIPEPTIDE TRANSPORT SYSTEM PERMEASE PROTEIN DPPB-RELATED"/>
    <property type="match status" value="1"/>
</dbReference>
<comment type="subcellular location">
    <subcellularLocation>
        <location evidence="1 7">Cell membrane</location>
        <topology evidence="1 7">Multi-pass membrane protein</topology>
    </subcellularLocation>
</comment>
<keyword evidence="5 7" id="KW-1133">Transmembrane helix</keyword>
<evidence type="ECO:0000256" key="3">
    <source>
        <dbReference type="ARBA" id="ARBA00022475"/>
    </source>
</evidence>
<dbReference type="AlphaFoldDB" id="A0A7L5C1Q7"/>
<name>A0A7L5C1Q7_9RHOB</name>
<proteinExistence type="inferred from homology"/>
<dbReference type="SUPFAM" id="SSF161098">
    <property type="entry name" value="MetI-like"/>
    <property type="match status" value="1"/>
</dbReference>
<sequence>MDLLRFVLARLLRAIPVLLGVVVCVFLTIHLVPGDPVRIMMHGRISDEDVAAIYQQLGMDRPLIVQFFDFLRNAIVGDLGTSLIQKASVTTLVLEKLWPTLLLLSLSAVFSTLIAIPLSLLAAYHRDRWPDHAVRLGSIVGFAMPPYWIGLLLVLFFGIALNWFPIAGMGEGPVDNLYHMAMPALTISLFLGPVLIQSLRASMLDALTSEYVEVAMAKGLSDWQILTRHVLRNALIPVITVLAVNMSWLLSSAVVVEYVFGLPGLGSLLVRAVGYRDYPLIQGVSLIFAVIVIVINLLADLSYTLVDRRILKGKP</sequence>
<dbReference type="Pfam" id="PF00528">
    <property type="entry name" value="BPD_transp_1"/>
    <property type="match status" value="1"/>
</dbReference>
<evidence type="ECO:0000313" key="9">
    <source>
        <dbReference type="EMBL" id="QIE56747.1"/>
    </source>
</evidence>
<keyword evidence="6 7" id="KW-0472">Membrane</keyword>
<dbReference type="PANTHER" id="PTHR43163:SF6">
    <property type="entry name" value="DIPEPTIDE TRANSPORT SYSTEM PERMEASE PROTEIN DPPB-RELATED"/>
    <property type="match status" value="1"/>
</dbReference>
<feature type="transmembrane region" description="Helical" evidence="7">
    <location>
        <begin position="136"/>
        <end position="164"/>
    </location>
</feature>
<evidence type="ECO:0000256" key="2">
    <source>
        <dbReference type="ARBA" id="ARBA00022448"/>
    </source>
</evidence>
<evidence type="ECO:0000313" key="10">
    <source>
        <dbReference type="Proteomes" id="UP000503336"/>
    </source>
</evidence>
<evidence type="ECO:0000256" key="1">
    <source>
        <dbReference type="ARBA" id="ARBA00004651"/>
    </source>
</evidence>
<dbReference type="InterPro" id="IPR045621">
    <property type="entry name" value="BPD_transp_1_N"/>
</dbReference>
<dbReference type="Pfam" id="PF19300">
    <property type="entry name" value="BPD_transp_1_N"/>
    <property type="match status" value="1"/>
</dbReference>
<keyword evidence="4 7" id="KW-0812">Transmembrane</keyword>
<evidence type="ECO:0000256" key="5">
    <source>
        <dbReference type="ARBA" id="ARBA00022989"/>
    </source>
</evidence>
<dbReference type="KEGG" id="hdh:G5B40_15690"/>
<gene>
    <name evidence="9" type="ORF">G5B40_15690</name>
</gene>
<dbReference type="Gene3D" id="1.10.3720.10">
    <property type="entry name" value="MetI-like"/>
    <property type="match status" value="1"/>
</dbReference>
<dbReference type="InterPro" id="IPR000515">
    <property type="entry name" value="MetI-like"/>
</dbReference>
<dbReference type="RefSeq" id="WP_165100435.1">
    <property type="nucleotide sequence ID" value="NZ_CP049056.1"/>
</dbReference>
<reference evidence="9 10" key="1">
    <citation type="submission" date="2020-02" db="EMBL/GenBank/DDBJ databases">
        <title>complete genome sequence of Rhodobacteraceae bacterium.</title>
        <authorList>
            <person name="Park J."/>
            <person name="Kim Y.-S."/>
            <person name="Kim K.-H."/>
        </authorList>
    </citation>
    <scope>NUCLEOTIDE SEQUENCE [LARGE SCALE GENOMIC DNA]</scope>
    <source>
        <strain evidence="9 10">RR4-56</strain>
    </source>
</reference>
<dbReference type="CDD" id="cd06261">
    <property type="entry name" value="TM_PBP2"/>
    <property type="match status" value="1"/>
</dbReference>
<feature type="transmembrane region" description="Helical" evidence="7">
    <location>
        <begin position="176"/>
        <end position="196"/>
    </location>
</feature>